<accession>A0A382LWS7</accession>
<dbReference type="AlphaFoldDB" id="A0A382LWS7"/>
<dbReference type="EMBL" id="UINC01089816">
    <property type="protein sequence ID" value="SVC41209.1"/>
    <property type="molecule type" value="Genomic_DNA"/>
</dbReference>
<proteinExistence type="predicted"/>
<feature type="region of interest" description="Disordered" evidence="1">
    <location>
        <begin position="57"/>
        <end position="78"/>
    </location>
</feature>
<evidence type="ECO:0000313" key="2">
    <source>
        <dbReference type="EMBL" id="SVC41209.1"/>
    </source>
</evidence>
<evidence type="ECO:0000256" key="1">
    <source>
        <dbReference type="SAM" id="MobiDB-lite"/>
    </source>
</evidence>
<name>A0A382LWS7_9ZZZZ</name>
<reference evidence="2" key="1">
    <citation type="submission" date="2018-05" db="EMBL/GenBank/DDBJ databases">
        <authorList>
            <person name="Lanie J.A."/>
            <person name="Ng W.-L."/>
            <person name="Kazmierczak K.M."/>
            <person name="Andrzejewski T.M."/>
            <person name="Davidsen T.M."/>
            <person name="Wayne K.J."/>
            <person name="Tettelin H."/>
            <person name="Glass J.I."/>
            <person name="Rusch D."/>
            <person name="Podicherti R."/>
            <person name="Tsui H.-C.T."/>
            <person name="Winkler M.E."/>
        </authorList>
    </citation>
    <scope>NUCLEOTIDE SEQUENCE</scope>
</reference>
<feature type="compositionally biased region" description="Polar residues" evidence="1">
    <location>
        <begin position="67"/>
        <end position="78"/>
    </location>
</feature>
<feature type="non-terminal residue" evidence="2">
    <location>
        <position position="1"/>
    </location>
</feature>
<protein>
    <submittedName>
        <fullName evidence="2">Uncharacterized protein</fullName>
    </submittedName>
</protein>
<sequence>VNQSIVIEIAGIGAELPVAEEEHRQGVDSVSQSQRAGEVGVSAHEVFSVEVIEGRGEGRRAGWTRDGQVSGSPQVGWG</sequence>
<organism evidence="2">
    <name type="scientific">marine metagenome</name>
    <dbReference type="NCBI Taxonomy" id="408172"/>
    <lineage>
        <taxon>unclassified sequences</taxon>
        <taxon>metagenomes</taxon>
        <taxon>ecological metagenomes</taxon>
    </lineage>
</organism>
<gene>
    <name evidence="2" type="ORF">METZ01_LOCUS294063</name>
</gene>
<feature type="non-terminal residue" evidence="2">
    <location>
        <position position="78"/>
    </location>
</feature>